<keyword evidence="7" id="KW-0732">Signal</keyword>
<gene>
    <name evidence="9" type="ORF">GA0111570_10234</name>
</gene>
<evidence type="ECO:0000256" key="5">
    <source>
        <dbReference type="ARBA" id="ARBA00023295"/>
    </source>
</evidence>
<sequence length="421" mass="42764">MSLPRTPLRHRTVLAAGLAVLALSLAACGPRSATPTASATAGPGSTTAPTATTTPAPASTPGSTGPDGVPPVIRADSCRLRVDAMTPAERAGQLVMVGHQVGEDPAATAALVKRQDLGSVILMGTSKAGVTSVRQMTDAIRAGAGRDGLVVAVDQEGGQVRRLSGTGFTAMPSAADQGKLSTTRLADDARTWGKELHRAGIDVDLAPVADVVPADRVAVNEPIARYGRGFGSDPAAVSGSVRAFVSGLRSGGTGTAVKHFPGLGQVVGNTDFATGVTDDRTVRHDPLLAPFGAAIGAGTDMVMISSARYTRIDAQQPALWSPVVIGQMLRGDLGWHGVVVSDDLGVAAQVQSVAPGERAVRFVRAGGDIAITVDPTLADDMVTGLADTAAHDPAFDRQVRDSALRVLEMKAGRGLAGCSAG</sequence>
<dbReference type="STRING" id="1577474.GA0111570_10234"/>
<evidence type="ECO:0000313" key="10">
    <source>
        <dbReference type="Proteomes" id="UP000199086"/>
    </source>
</evidence>
<dbReference type="InterPro" id="IPR006311">
    <property type="entry name" value="TAT_signal"/>
</dbReference>
<feature type="chain" id="PRO_5011557086" description="beta-N-acetylhexosaminidase" evidence="7">
    <location>
        <begin position="34"/>
        <end position="421"/>
    </location>
</feature>
<dbReference type="PROSITE" id="PS00775">
    <property type="entry name" value="GLYCOSYL_HYDROL_F3"/>
    <property type="match status" value="1"/>
</dbReference>
<dbReference type="PANTHER" id="PTHR30480:SF13">
    <property type="entry name" value="BETA-HEXOSAMINIDASE"/>
    <property type="match status" value="1"/>
</dbReference>
<evidence type="ECO:0000256" key="1">
    <source>
        <dbReference type="ARBA" id="ARBA00001231"/>
    </source>
</evidence>
<keyword evidence="5" id="KW-0326">Glycosidase</keyword>
<evidence type="ECO:0000256" key="2">
    <source>
        <dbReference type="ARBA" id="ARBA00005336"/>
    </source>
</evidence>
<dbReference type="PROSITE" id="PS51257">
    <property type="entry name" value="PROKAR_LIPOPROTEIN"/>
    <property type="match status" value="1"/>
</dbReference>
<dbReference type="InterPro" id="IPR050226">
    <property type="entry name" value="NagZ_Beta-hexosaminidase"/>
</dbReference>
<accession>A0A1G6GE24</accession>
<comment type="catalytic activity">
    <reaction evidence="1">
        <text>Hydrolysis of terminal non-reducing N-acetyl-D-hexosamine residues in N-acetyl-beta-D-hexosaminides.</text>
        <dbReference type="EC" id="3.2.1.52"/>
    </reaction>
</comment>
<feature type="signal peptide" evidence="7">
    <location>
        <begin position="1"/>
        <end position="33"/>
    </location>
</feature>
<evidence type="ECO:0000256" key="3">
    <source>
        <dbReference type="ARBA" id="ARBA00012663"/>
    </source>
</evidence>
<evidence type="ECO:0000259" key="8">
    <source>
        <dbReference type="Pfam" id="PF00933"/>
    </source>
</evidence>
<dbReference type="RefSeq" id="WP_092606109.1">
    <property type="nucleotide sequence ID" value="NZ_FMYF01000002.1"/>
</dbReference>
<dbReference type="Gene3D" id="3.20.20.300">
    <property type="entry name" value="Glycoside hydrolase, family 3, N-terminal domain"/>
    <property type="match status" value="1"/>
</dbReference>
<dbReference type="PANTHER" id="PTHR30480">
    <property type="entry name" value="BETA-HEXOSAMINIDASE-RELATED"/>
    <property type="match status" value="1"/>
</dbReference>
<dbReference type="Pfam" id="PF00933">
    <property type="entry name" value="Glyco_hydro_3"/>
    <property type="match status" value="1"/>
</dbReference>
<name>A0A1G6GE24_9ACTN</name>
<dbReference type="GO" id="GO:0009254">
    <property type="term" value="P:peptidoglycan turnover"/>
    <property type="evidence" value="ECO:0007669"/>
    <property type="project" value="TreeGrafter"/>
</dbReference>
<evidence type="ECO:0000256" key="6">
    <source>
        <dbReference type="SAM" id="MobiDB-lite"/>
    </source>
</evidence>
<proteinExistence type="inferred from homology"/>
<keyword evidence="10" id="KW-1185">Reference proteome</keyword>
<organism evidence="9 10">
    <name type="scientific">Raineyella antarctica</name>
    <dbReference type="NCBI Taxonomy" id="1577474"/>
    <lineage>
        <taxon>Bacteria</taxon>
        <taxon>Bacillati</taxon>
        <taxon>Actinomycetota</taxon>
        <taxon>Actinomycetes</taxon>
        <taxon>Propionibacteriales</taxon>
        <taxon>Propionibacteriaceae</taxon>
        <taxon>Raineyella</taxon>
    </lineage>
</organism>
<comment type="similarity">
    <text evidence="2">Belongs to the glycosyl hydrolase 3 family.</text>
</comment>
<dbReference type="GO" id="GO:0005975">
    <property type="term" value="P:carbohydrate metabolic process"/>
    <property type="evidence" value="ECO:0007669"/>
    <property type="project" value="InterPro"/>
</dbReference>
<dbReference type="Proteomes" id="UP000199086">
    <property type="component" value="Unassembled WGS sequence"/>
</dbReference>
<evidence type="ECO:0000256" key="7">
    <source>
        <dbReference type="SAM" id="SignalP"/>
    </source>
</evidence>
<reference evidence="9 10" key="1">
    <citation type="submission" date="2016-06" db="EMBL/GenBank/DDBJ databases">
        <authorList>
            <person name="Olsen C.W."/>
            <person name="Carey S."/>
            <person name="Hinshaw L."/>
            <person name="Karasin A.I."/>
        </authorList>
    </citation>
    <scope>NUCLEOTIDE SEQUENCE [LARGE SCALE GENOMIC DNA]</scope>
    <source>
        <strain evidence="9 10">LZ-22</strain>
    </source>
</reference>
<feature type="region of interest" description="Disordered" evidence="6">
    <location>
        <begin position="32"/>
        <end position="73"/>
    </location>
</feature>
<dbReference type="AlphaFoldDB" id="A0A1G6GE24"/>
<feature type="compositionally biased region" description="Low complexity" evidence="6">
    <location>
        <begin position="32"/>
        <end position="66"/>
    </location>
</feature>
<evidence type="ECO:0000256" key="4">
    <source>
        <dbReference type="ARBA" id="ARBA00022801"/>
    </source>
</evidence>
<dbReference type="SUPFAM" id="SSF51445">
    <property type="entry name" value="(Trans)glycosidases"/>
    <property type="match status" value="1"/>
</dbReference>
<dbReference type="InterPro" id="IPR019800">
    <property type="entry name" value="Glyco_hydro_3_AS"/>
</dbReference>
<feature type="domain" description="Glycoside hydrolase family 3 N-terminal" evidence="8">
    <location>
        <begin position="89"/>
        <end position="408"/>
    </location>
</feature>
<keyword evidence="4" id="KW-0378">Hydrolase</keyword>
<dbReference type="InterPro" id="IPR001764">
    <property type="entry name" value="Glyco_hydro_3_N"/>
</dbReference>
<protein>
    <recommendedName>
        <fullName evidence="3">beta-N-acetylhexosaminidase</fullName>
        <ecNumber evidence="3">3.2.1.52</ecNumber>
    </recommendedName>
</protein>
<dbReference type="InterPro" id="IPR036962">
    <property type="entry name" value="Glyco_hydro_3_N_sf"/>
</dbReference>
<evidence type="ECO:0000313" key="9">
    <source>
        <dbReference type="EMBL" id="SDB80248.1"/>
    </source>
</evidence>
<dbReference type="PROSITE" id="PS51318">
    <property type="entry name" value="TAT"/>
    <property type="match status" value="1"/>
</dbReference>
<dbReference type="EC" id="3.2.1.52" evidence="3"/>
<dbReference type="InterPro" id="IPR017853">
    <property type="entry name" value="GH"/>
</dbReference>
<dbReference type="EMBL" id="FMYF01000002">
    <property type="protein sequence ID" value="SDB80248.1"/>
    <property type="molecule type" value="Genomic_DNA"/>
</dbReference>
<dbReference type="GO" id="GO:0004563">
    <property type="term" value="F:beta-N-acetylhexosaminidase activity"/>
    <property type="evidence" value="ECO:0007669"/>
    <property type="project" value="UniProtKB-EC"/>
</dbReference>
<dbReference type="OrthoDB" id="9805821at2"/>